<dbReference type="PROSITE" id="PS50906">
    <property type="entry name" value="NIT"/>
    <property type="match status" value="1"/>
</dbReference>
<evidence type="ECO:0000256" key="3">
    <source>
        <dbReference type="ARBA" id="ARBA00022553"/>
    </source>
</evidence>
<evidence type="ECO:0000256" key="4">
    <source>
        <dbReference type="ARBA" id="ARBA00022679"/>
    </source>
</evidence>
<evidence type="ECO:0000256" key="1">
    <source>
        <dbReference type="ARBA" id="ARBA00000085"/>
    </source>
</evidence>
<dbReference type="Gene3D" id="6.10.340.10">
    <property type="match status" value="1"/>
</dbReference>
<dbReference type="SUPFAM" id="SSF55874">
    <property type="entry name" value="ATPase domain of HSP90 chaperone/DNA topoisomerase II/histidine kinase"/>
    <property type="match status" value="1"/>
</dbReference>
<feature type="region of interest" description="Disordered" evidence="6">
    <location>
        <begin position="610"/>
        <end position="683"/>
    </location>
</feature>
<dbReference type="EC" id="2.7.13.3" evidence="2"/>
<dbReference type="GO" id="GO:0000160">
    <property type="term" value="P:phosphorelay signal transduction system"/>
    <property type="evidence" value="ECO:0007669"/>
    <property type="project" value="TreeGrafter"/>
</dbReference>
<name>A0A6F8YF13_9ACTN</name>
<dbReference type="KEGG" id="psuu:Psuf_019220"/>
<comment type="catalytic activity">
    <reaction evidence="1">
        <text>ATP + protein L-histidine = ADP + protein N-phospho-L-histidine.</text>
        <dbReference type="EC" id="2.7.13.3"/>
    </reaction>
</comment>
<gene>
    <name evidence="8" type="ORF">Psuf_019220</name>
</gene>
<protein>
    <recommendedName>
        <fullName evidence="2">histidine kinase</fullName>
        <ecNumber evidence="2">2.7.13.3</ecNumber>
    </recommendedName>
</protein>
<feature type="region of interest" description="Disordered" evidence="6">
    <location>
        <begin position="704"/>
        <end position="848"/>
    </location>
</feature>
<evidence type="ECO:0000256" key="5">
    <source>
        <dbReference type="ARBA" id="ARBA00022777"/>
    </source>
</evidence>
<feature type="domain" description="NIT" evidence="7">
    <location>
        <begin position="33"/>
        <end position="280"/>
    </location>
</feature>
<dbReference type="Proteomes" id="UP000503011">
    <property type="component" value="Chromosome"/>
</dbReference>
<feature type="compositionally biased region" description="Pro residues" evidence="6">
    <location>
        <begin position="646"/>
        <end position="659"/>
    </location>
</feature>
<feature type="compositionally biased region" description="Polar residues" evidence="6">
    <location>
        <begin position="828"/>
        <end position="848"/>
    </location>
</feature>
<dbReference type="InterPro" id="IPR003594">
    <property type="entry name" value="HATPase_dom"/>
</dbReference>
<reference evidence="8 9" key="1">
    <citation type="submission" date="2020-03" db="EMBL/GenBank/DDBJ databases">
        <title>Whole genome shotgun sequence of Phytohabitans suffuscus NBRC 105367.</title>
        <authorList>
            <person name="Komaki H."/>
            <person name="Tamura T."/>
        </authorList>
    </citation>
    <scope>NUCLEOTIDE SEQUENCE [LARGE SCALE GENOMIC DNA]</scope>
    <source>
        <strain evidence="8 9">NBRC 105367</strain>
    </source>
</reference>
<evidence type="ECO:0000256" key="2">
    <source>
        <dbReference type="ARBA" id="ARBA00012438"/>
    </source>
</evidence>
<evidence type="ECO:0000256" key="6">
    <source>
        <dbReference type="SAM" id="MobiDB-lite"/>
    </source>
</evidence>
<dbReference type="GO" id="GO:0004673">
    <property type="term" value="F:protein histidine kinase activity"/>
    <property type="evidence" value="ECO:0007669"/>
    <property type="project" value="UniProtKB-EC"/>
</dbReference>
<dbReference type="InterPro" id="IPR050428">
    <property type="entry name" value="TCS_sensor_his_kinase"/>
</dbReference>
<keyword evidence="3" id="KW-0597">Phosphoprotein</keyword>
<sequence length="848" mass="90951">MSLFALWAFAAYVTLREGFNLLTVSRLDSEVSQPSEKLLLELQKERRLTLVYLGRPGSAEQSALAAQRATTDAARVTFADKAGATSGSDTLERRISETFTLLDGLPSGRAAVDARDTDRGVAGGRYSDIIESIFHIYDSLATLDDKELAKDVRTLIQLNRAREVIAQEDALVAGALAAGRLTSEEHEQLVQLVGAQRFFSELAADELPAEDRARYDRMVGSPAYAMFRGLEERLMQGPPAGSAPRVTAADWNSALPPVLDEYYDGVIRAGGSAVVERSTPMAIGVVVRLLAAGGLGLLAVIASIIVSITTARALVRQLERLRTAAWDLANTRLPSVVERLREGEKVDVAAESPPLTFGNDEIGQVGQAINAVQETAIRAAVDQAELRHGVRDLFLGLARRNQALVHRQLKVLDEIERRETDAQELADLFKVDHLATRMRRNAENLIVLSGAVPGRRWRNPVPFVDVVRGAVAEVEDYTRVSVLPIDVASLSGRAVSDVIHLLAELIENAASFSPPYTMVNVGGQKVANGFVVEIEDRGLGMSELELDAANELVSNPPEFNLSSTARLGLYVVGRLAERHGIDVRLRRSPYGGTMAIVLIPSALVVADRTEEEAPEAAGSELPEAEVAESDRRVRTYQSLRATPDPAAKPEPAPNGPAPNGPASNGPALPTPLPSAARVPAEPRPATPVLPAPVLPAPVLPAPVSPAPVSPAPIVARARVTPPERRGTDLPTAGRPPARPDSAAEAPATNGSGRPEPRDAVTLTPSGLPWRVRQANIAAPLRETQPDPEQQPPASTPRTPEQTRNMMSSYQSATRRGRAEAERRLTAEPPQQQAEPDRSTPTGDTEPSA</sequence>
<keyword evidence="9" id="KW-1185">Reference proteome</keyword>
<dbReference type="Gene3D" id="3.30.565.10">
    <property type="entry name" value="Histidine kinase-like ATPase, C-terminal domain"/>
    <property type="match status" value="1"/>
</dbReference>
<reference evidence="8 9" key="2">
    <citation type="submission" date="2020-03" db="EMBL/GenBank/DDBJ databases">
        <authorList>
            <person name="Ichikawa N."/>
            <person name="Kimura A."/>
            <person name="Kitahashi Y."/>
            <person name="Uohara A."/>
        </authorList>
    </citation>
    <scope>NUCLEOTIDE SEQUENCE [LARGE SCALE GENOMIC DNA]</scope>
    <source>
        <strain evidence="8 9">NBRC 105367</strain>
    </source>
</reference>
<organism evidence="8 9">
    <name type="scientific">Phytohabitans suffuscus</name>
    <dbReference type="NCBI Taxonomy" id="624315"/>
    <lineage>
        <taxon>Bacteria</taxon>
        <taxon>Bacillati</taxon>
        <taxon>Actinomycetota</taxon>
        <taxon>Actinomycetes</taxon>
        <taxon>Micromonosporales</taxon>
        <taxon>Micromonosporaceae</taxon>
    </lineage>
</organism>
<dbReference type="PANTHER" id="PTHR45436:SF5">
    <property type="entry name" value="SENSOR HISTIDINE KINASE TRCS"/>
    <property type="match status" value="1"/>
</dbReference>
<accession>A0A6F8YF13</accession>
<dbReference type="RefSeq" id="WP_232074657.1">
    <property type="nucleotide sequence ID" value="NZ_AP022871.1"/>
</dbReference>
<dbReference type="InterPro" id="IPR036890">
    <property type="entry name" value="HATPase_C_sf"/>
</dbReference>
<dbReference type="PANTHER" id="PTHR45436">
    <property type="entry name" value="SENSOR HISTIDINE KINASE YKOH"/>
    <property type="match status" value="1"/>
</dbReference>
<dbReference type="GO" id="GO:0005886">
    <property type="term" value="C:plasma membrane"/>
    <property type="evidence" value="ECO:0007669"/>
    <property type="project" value="TreeGrafter"/>
</dbReference>
<evidence type="ECO:0000259" key="7">
    <source>
        <dbReference type="PROSITE" id="PS50906"/>
    </source>
</evidence>
<keyword evidence="4" id="KW-0808">Transferase</keyword>
<dbReference type="Pfam" id="PF02518">
    <property type="entry name" value="HATPase_c"/>
    <property type="match status" value="1"/>
</dbReference>
<dbReference type="Pfam" id="PF08376">
    <property type="entry name" value="NIT"/>
    <property type="match status" value="1"/>
</dbReference>
<dbReference type="SMART" id="SM00387">
    <property type="entry name" value="HATPase_c"/>
    <property type="match status" value="1"/>
</dbReference>
<dbReference type="EMBL" id="AP022871">
    <property type="protein sequence ID" value="BCB84609.1"/>
    <property type="molecule type" value="Genomic_DNA"/>
</dbReference>
<feature type="compositionally biased region" description="Basic and acidic residues" evidence="6">
    <location>
        <begin position="816"/>
        <end position="825"/>
    </location>
</feature>
<dbReference type="AlphaFoldDB" id="A0A6F8YF13"/>
<keyword evidence="5" id="KW-0418">Kinase</keyword>
<evidence type="ECO:0000313" key="9">
    <source>
        <dbReference type="Proteomes" id="UP000503011"/>
    </source>
</evidence>
<proteinExistence type="predicted"/>
<evidence type="ECO:0000313" key="8">
    <source>
        <dbReference type="EMBL" id="BCB84609.1"/>
    </source>
</evidence>
<dbReference type="InterPro" id="IPR013587">
    <property type="entry name" value="Nitrate/nitrite_sensing"/>
</dbReference>
<feature type="compositionally biased region" description="Polar residues" evidence="6">
    <location>
        <begin position="795"/>
        <end position="811"/>
    </location>
</feature>
<dbReference type="InterPro" id="IPR010910">
    <property type="entry name" value="Nitrate/nitrite_sensing_bac"/>
</dbReference>